<reference evidence="2" key="1">
    <citation type="submission" date="2020-02" db="EMBL/GenBank/DDBJ databases">
        <authorList>
            <person name="Meier V. D."/>
        </authorList>
    </citation>
    <scope>NUCLEOTIDE SEQUENCE</scope>
    <source>
        <strain evidence="2">AVDCRST_MAG89</strain>
    </source>
</reference>
<organism evidence="2">
    <name type="scientific">uncultured Gemmatimonadota bacterium</name>
    <dbReference type="NCBI Taxonomy" id="203437"/>
    <lineage>
        <taxon>Bacteria</taxon>
        <taxon>Pseudomonadati</taxon>
        <taxon>Gemmatimonadota</taxon>
        <taxon>environmental samples</taxon>
    </lineage>
</organism>
<proteinExistence type="predicted"/>
<feature type="non-terminal residue" evidence="2">
    <location>
        <position position="1"/>
    </location>
</feature>
<protein>
    <submittedName>
        <fullName evidence="2">Uncharacterized protein</fullName>
    </submittedName>
</protein>
<feature type="compositionally biased region" description="Basic and acidic residues" evidence="1">
    <location>
        <begin position="155"/>
        <end position="164"/>
    </location>
</feature>
<gene>
    <name evidence="2" type="ORF">AVDCRST_MAG89-3505</name>
</gene>
<feature type="compositionally biased region" description="Low complexity" evidence="1">
    <location>
        <begin position="131"/>
        <end position="143"/>
    </location>
</feature>
<dbReference type="EMBL" id="CADCTV010000730">
    <property type="protein sequence ID" value="CAA9357108.1"/>
    <property type="molecule type" value="Genomic_DNA"/>
</dbReference>
<feature type="non-terminal residue" evidence="2">
    <location>
        <position position="238"/>
    </location>
</feature>
<name>A0A6J4MEH8_9BACT</name>
<feature type="compositionally biased region" description="Low complexity" evidence="1">
    <location>
        <begin position="97"/>
        <end position="117"/>
    </location>
</feature>
<feature type="compositionally biased region" description="Basic and acidic residues" evidence="1">
    <location>
        <begin position="1"/>
        <end position="12"/>
    </location>
</feature>
<feature type="compositionally biased region" description="Gly residues" evidence="1">
    <location>
        <begin position="68"/>
        <end position="82"/>
    </location>
</feature>
<accession>A0A6J4MEH8</accession>
<sequence length="238" mass="26152">DDDHRGGREPGPRRHARLPGGGAPRLHPPSQGRPALAGRALAGVQRARGHLLPGPDHRARGRRRRARGGGVDGAAGRGGAPGGRLVRRRAAGRHPHGPVGPDDGPQPALRLPGGPRRAPGDGGGEGRRAGLRVVARGARAPGPQWGVRRLQVRAPHHDRGDRRGVRPGRHPRLRRPPRHARHPGEPRLHARRGPVVLDRARDRRRPHRRALLRHRQRPQRRRHPDLRPLGSPPDHRFL</sequence>
<feature type="compositionally biased region" description="Low complexity" evidence="1">
    <location>
        <begin position="32"/>
        <end position="43"/>
    </location>
</feature>
<feature type="compositionally biased region" description="Basic residues" evidence="1">
    <location>
        <begin position="165"/>
        <end position="181"/>
    </location>
</feature>
<evidence type="ECO:0000256" key="1">
    <source>
        <dbReference type="SAM" id="MobiDB-lite"/>
    </source>
</evidence>
<dbReference type="AlphaFoldDB" id="A0A6J4MEH8"/>
<feature type="compositionally biased region" description="Basic residues" evidence="1">
    <location>
        <begin position="85"/>
        <end position="96"/>
    </location>
</feature>
<evidence type="ECO:0000313" key="2">
    <source>
        <dbReference type="EMBL" id="CAA9357108.1"/>
    </source>
</evidence>
<feature type="region of interest" description="Disordered" evidence="1">
    <location>
        <begin position="1"/>
        <end position="238"/>
    </location>
</feature>
<feature type="compositionally biased region" description="Basic residues" evidence="1">
    <location>
        <begin position="202"/>
        <end position="224"/>
    </location>
</feature>